<evidence type="ECO:0000256" key="6">
    <source>
        <dbReference type="ARBA" id="ARBA00022967"/>
    </source>
</evidence>
<dbReference type="STRING" id="320778.ABT57_05065"/>
<evidence type="ECO:0000313" key="11">
    <source>
        <dbReference type="Proteomes" id="UP000035909"/>
    </source>
</evidence>
<evidence type="ECO:0000256" key="5">
    <source>
        <dbReference type="ARBA" id="ARBA00022840"/>
    </source>
</evidence>
<dbReference type="PROSITE" id="PS00211">
    <property type="entry name" value="ABC_TRANSPORTER_1"/>
    <property type="match status" value="1"/>
</dbReference>
<dbReference type="Gene3D" id="3.40.50.300">
    <property type="entry name" value="P-loop containing nucleotide triphosphate hydrolases"/>
    <property type="match status" value="1"/>
</dbReference>
<comment type="function">
    <text evidence="8">Part of the ABC transporter complex LolCDE involved in the translocation of mature outer membrane-directed lipoproteins, from the inner membrane to the periplasmic chaperone, LolA. Responsible for the formation of the LolA-lipoprotein complex in an ATP-dependent manner.</text>
</comment>
<keyword evidence="7 8" id="KW-0472">Membrane</keyword>
<keyword evidence="11" id="KW-1185">Reference proteome</keyword>
<organism evidence="10 11">
    <name type="scientific">Photobacterium ganghwense</name>
    <dbReference type="NCBI Taxonomy" id="320778"/>
    <lineage>
        <taxon>Bacteria</taxon>
        <taxon>Pseudomonadati</taxon>
        <taxon>Pseudomonadota</taxon>
        <taxon>Gammaproteobacteria</taxon>
        <taxon>Vibrionales</taxon>
        <taxon>Vibrionaceae</taxon>
        <taxon>Photobacterium</taxon>
    </lineage>
</organism>
<comment type="subcellular location">
    <subcellularLocation>
        <location evidence="8">Cell inner membrane</location>
        <topology evidence="8">Peripheral membrane protein</topology>
    </subcellularLocation>
</comment>
<feature type="domain" description="ABC transporter" evidence="9">
    <location>
        <begin position="6"/>
        <end position="228"/>
    </location>
</feature>
<protein>
    <recommendedName>
        <fullName evidence="8">Lipoprotein-releasing system ATP-binding protein LolD</fullName>
        <ecNumber evidence="8">7.6.2.-</ecNumber>
    </recommendedName>
</protein>
<dbReference type="PANTHER" id="PTHR24220">
    <property type="entry name" value="IMPORT ATP-BINDING PROTEIN"/>
    <property type="match status" value="1"/>
</dbReference>
<comment type="subunit">
    <text evidence="8">The complex is composed of two ATP-binding proteins (LolD) and two transmembrane proteins (LolC and LolE).</text>
</comment>
<dbReference type="GO" id="GO:0005886">
    <property type="term" value="C:plasma membrane"/>
    <property type="evidence" value="ECO:0007669"/>
    <property type="project" value="UniProtKB-SubCell"/>
</dbReference>
<evidence type="ECO:0000256" key="3">
    <source>
        <dbReference type="ARBA" id="ARBA00022519"/>
    </source>
</evidence>
<dbReference type="GO" id="GO:0022857">
    <property type="term" value="F:transmembrane transporter activity"/>
    <property type="evidence" value="ECO:0007669"/>
    <property type="project" value="TreeGrafter"/>
</dbReference>
<dbReference type="InterPro" id="IPR003439">
    <property type="entry name" value="ABC_transporter-like_ATP-bd"/>
</dbReference>
<keyword evidence="2 8" id="KW-1003">Cell membrane</keyword>
<keyword evidence="5 8" id="KW-0067">ATP-binding</keyword>
<evidence type="ECO:0000256" key="7">
    <source>
        <dbReference type="ARBA" id="ARBA00023136"/>
    </source>
</evidence>
<dbReference type="GO" id="GO:0016887">
    <property type="term" value="F:ATP hydrolysis activity"/>
    <property type="evidence" value="ECO:0007669"/>
    <property type="project" value="InterPro"/>
</dbReference>
<dbReference type="SMART" id="SM00382">
    <property type="entry name" value="AAA"/>
    <property type="match status" value="1"/>
</dbReference>
<evidence type="ECO:0000256" key="4">
    <source>
        <dbReference type="ARBA" id="ARBA00022741"/>
    </source>
</evidence>
<dbReference type="GO" id="GO:0089705">
    <property type="term" value="P:protein localization to outer membrane"/>
    <property type="evidence" value="ECO:0007669"/>
    <property type="project" value="TreeGrafter"/>
</dbReference>
<dbReference type="InterPro" id="IPR017871">
    <property type="entry name" value="ABC_transporter-like_CS"/>
</dbReference>
<dbReference type="EMBL" id="LDOU01000005">
    <property type="protein sequence ID" value="KLV10816.1"/>
    <property type="molecule type" value="Genomic_DNA"/>
</dbReference>
<comment type="caution">
    <text evidence="10">The sequence shown here is derived from an EMBL/GenBank/DDBJ whole genome shotgun (WGS) entry which is preliminary data.</text>
</comment>
<dbReference type="AlphaFoldDB" id="A0A0J1HGR4"/>
<evidence type="ECO:0000256" key="1">
    <source>
        <dbReference type="ARBA" id="ARBA00022448"/>
    </source>
</evidence>
<proteinExistence type="inferred from homology"/>
<reference evidence="10 11" key="1">
    <citation type="submission" date="2015-05" db="EMBL/GenBank/DDBJ databases">
        <title>Photobacterium galathea sp. nov.</title>
        <authorList>
            <person name="Machado H."/>
            <person name="Gram L."/>
        </authorList>
    </citation>
    <scope>NUCLEOTIDE SEQUENCE [LARGE SCALE GENOMIC DNA]</scope>
    <source>
        <strain evidence="10 11">DSM 22954</strain>
    </source>
</reference>
<dbReference type="Pfam" id="PF00005">
    <property type="entry name" value="ABC_tran"/>
    <property type="match status" value="1"/>
</dbReference>
<dbReference type="EC" id="7.6.2.-" evidence="8"/>
<dbReference type="SUPFAM" id="SSF52540">
    <property type="entry name" value="P-loop containing nucleoside triphosphate hydrolases"/>
    <property type="match status" value="1"/>
</dbReference>
<sequence length="229" mass="24901">MSNPLLVCQDLRKVYREAQLETEVLKGVGFTLKAGELVGIVGASGSGKSTLLHLLGALDEPSAGDVYFKGQQLNTLSANKQAKLRNQEIGFVYQFHHLLADFSAVENVAMPLLIGGVSPASAREQANQILELVGLSHRLEHRPSELSGGERQRVAIARALVNKPSLVLADEPTGNLDHKTALEIYDLMRRLNKESGTAFLVVTHDNELAGKLDRCMHMQDGELVDVEVA</sequence>
<dbReference type="NCBIfam" id="TIGR02211">
    <property type="entry name" value="LolD_lipo_ex"/>
    <property type="match status" value="1"/>
</dbReference>
<evidence type="ECO:0000313" key="10">
    <source>
        <dbReference type="EMBL" id="KLV10816.1"/>
    </source>
</evidence>
<dbReference type="FunFam" id="3.40.50.300:FF:000230">
    <property type="entry name" value="Lipoprotein-releasing system ATP-binding protein LolD"/>
    <property type="match status" value="1"/>
</dbReference>
<evidence type="ECO:0000256" key="8">
    <source>
        <dbReference type="RuleBase" id="RU367068"/>
    </source>
</evidence>
<dbReference type="RefSeq" id="WP_047884115.1">
    <property type="nucleotide sequence ID" value="NZ_CP071325.1"/>
</dbReference>
<dbReference type="Proteomes" id="UP000035909">
    <property type="component" value="Unassembled WGS sequence"/>
</dbReference>
<evidence type="ECO:0000256" key="2">
    <source>
        <dbReference type="ARBA" id="ARBA00022475"/>
    </source>
</evidence>
<name>A0A0J1HGR4_9GAMM</name>
<dbReference type="InterPro" id="IPR011924">
    <property type="entry name" value="LolD_lipo_ATP-bd"/>
</dbReference>
<dbReference type="PANTHER" id="PTHR24220:SF689">
    <property type="entry name" value="LIPOPROTEIN-RELEASING SYSTEM ATP-BINDING PROTEIN LOLD"/>
    <property type="match status" value="1"/>
</dbReference>
<dbReference type="InterPro" id="IPR027417">
    <property type="entry name" value="P-loop_NTPase"/>
</dbReference>
<evidence type="ECO:0000259" key="9">
    <source>
        <dbReference type="PROSITE" id="PS50893"/>
    </source>
</evidence>
<dbReference type="InterPro" id="IPR003593">
    <property type="entry name" value="AAA+_ATPase"/>
</dbReference>
<gene>
    <name evidence="8" type="primary">lolD</name>
    <name evidence="10" type="ORF">ABT57_05065</name>
</gene>
<keyword evidence="3 8" id="KW-0997">Cell inner membrane</keyword>
<keyword evidence="4 8" id="KW-0547">Nucleotide-binding</keyword>
<dbReference type="PATRIC" id="fig|320778.3.peg.1093"/>
<keyword evidence="1 8" id="KW-0813">Transport</keyword>
<comment type="similarity">
    <text evidence="8">Belongs to the ABC transporter superfamily. Lipoprotein translocase (TC 3.A.1.125) family.</text>
</comment>
<dbReference type="GO" id="GO:0005524">
    <property type="term" value="F:ATP binding"/>
    <property type="evidence" value="ECO:0007669"/>
    <property type="project" value="UniProtKB-UniRule"/>
</dbReference>
<dbReference type="InterPro" id="IPR015854">
    <property type="entry name" value="ABC_transpr_LolD-like"/>
</dbReference>
<accession>A0A0J1HGR4</accession>
<keyword evidence="6 8" id="KW-1278">Translocase</keyword>
<dbReference type="OrthoDB" id="9801477at2"/>
<dbReference type="CDD" id="cd03255">
    <property type="entry name" value="ABC_MJ0796_LolCDE_FtsE"/>
    <property type="match status" value="1"/>
</dbReference>
<dbReference type="InterPro" id="IPR017911">
    <property type="entry name" value="MacB-like_ATP-bd"/>
</dbReference>
<dbReference type="GO" id="GO:0044874">
    <property type="term" value="P:lipoprotein localization to outer membrane"/>
    <property type="evidence" value="ECO:0007669"/>
    <property type="project" value="TreeGrafter"/>
</dbReference>
<dbReference type="PROSITE" id="PS50893">
    <property type="entry name" value="ABC_TRANSPORTER_2"/>
    <property type="match status" value="1"/>
</dbReference>